<name>A0A2T5EFW3_VIBSP</name>
<dbReference type="EMBL" id="PIFK01000101">
    <property type="protein sequence ID" value="PTP18322.1"/>
    <property type="molecule type" value="Genomic_DNA"/>
</dbReference>
<evidence type="ECO:0000313" key="4">
    <source>
        <dbReference type="Proteomes" id="UP000244197"/>
    </source>
</evidence>
<dbReference type="Pfam" id="PF00856">
    <property type="entry name" value="SET"/>
    <property type="match status" value="1"/>
</dbReference>
<feature type="compositionally biased region" description="Basic and acidic residues" evidence="1">
    <location>
        <begin position="8"/>
        <end position="18"/>
    </location>
</feature>
<organism evidence="3 4">
    <name type="scientific">Vibrio splendidus</name>
    <dbReference type="NCBI Taxonomy" id="29497"/>
    <lineage>
        <taxon>Bacteria</taxon>
        <taxon>Pseudomonadati</taxon>
        <taxon>Pseudomonadota</taxon>
        <taxon>Gammaproteobacteria</taxon>
        <taxon>Vibrionales</taxon>
        <taxon>Vibrionaceae</taxon>
        <taxon>Vibrio</taxon>
    </lineage>
</organism>
<dbReference type="InterPro" id="IPR001214">
    <property type="entry name" value="SET_dom"/>
</dbReference>
<evidence type="ECO:0000259" key="2">
    <source>
        <dbReference type="PROSITE" id="PS50280"/>
    </source>
</evidence>
<dbReference type="AlphaFoldDB" id="A0A2T5EFW3"/>
<reference evidence="3 4" key="1">
    <citation type="submission" date="2017-11" db="EMBL/GenBank/DDBJ databases">
        <title>Population delineation of vibrios coincides with oyster pathogenicity.</title>
        <authorList>
            <person name="Bruto M."/>
            <person name="Labreuche Y."/>
            <person name="James A."/>
            <person name="Piel D."/>
            <person name="Chenivesse S."/>
            <person name="Petton B."/>
            <person name="Polz M.F."/>
            <person name="Le Roux F."/>
        </authorList>
    </citation>
    <scope>NUCLEOTIDE SEQUENCE [LARGE SCALE GENOMIC DNA]</scope>
    <source>
        <strain evidence="3 4">FF_144</strain>
    </source>
</reference>
<dbReference type="RefSeq" id="WP_108188448.1">
    <property type="nucleotide sequence ID" value="NZ_PIFK01000101.1"/>
</dbReference>
<dbReference type="CDD" id="cd20071">
    <property type="entry name" value="SET_SMYD"/>
    <property type="match status" value="1"/>
</dbReference>
<sequence length="295" mass="34182">MSNLSSKIRKEAKSLSKKDKSKKLTLLQNELAQQHGFSSFKALIQHEKQEETQRRLDFAKSGNSQSSEHVYPTMDDVEVFIRDDGLRGLRALRTFDGGEIIFEDNTLVSVKLSDFPIAKKIGMPWVLTIYILLDRPEFISVMEDELKFRPSNIPKLDQIDKLMIEELKQKPDISEEKILKVYNLVCTYNLRTEAIISLPVPWVNQACIIALGLSYANHSCDPNAERVTFSDRDDLFSTGMVAKRKISIGDEITWSYFGDCQHRGLKDRQKELKRDFGFDCRCYRCFQERFKLNKH</sequence>
<feature type="domain" description="SET" evidence="2">
    <location>
        <begin position="66"/>
        <end position="257"/>
    </location>
</feature>
<evidence type="ECO:0000256" key="1">
    <source>
        <dbReference type="SAM" id="MobiDB-lite"/>
    </source>
</evidence>
<evidence type="ECO:0000313" key="3">
    <source>
        <dbReference type="EMBL" id="PTP18322.1"/>
    </source>
</evidence>
<dbReference type="PANTHER" id="PTHR12197">
    <property type="entry name" value="HISTONE-LYSINE N-METHYLTRANSFERASE SMYD"/>
    <property type="match status" value="1"/>
</dbReference>
<protein>
    <recommendedName>
        <fullName evidence="2">SET domain-containing protein</fullName>
    </recommendedName>
</protein>
<dbReference type="Gene3D" id="2.170.270.10">
    <property type="entry name" value="SET domain"/>
    <property type="match status" value="1"/>
</dbReference>
<accession>A0A2T5EFW3</accession>
<proteinExistence type="predicted"/>
<dbReference type="PROSITE" id="PS50280">
    <property type="entry name" value="SET"/>
    <property type="match status" value="1"/>
</dbReference>
<dbReference type="InterPro" id="IPR050869">
    <property type="entry name" value="H3K4_H4K5_MeTrfase"/>
</dbReference>
<feature type="region of interest" description="Disordered" evidence="1">
    <location>
        <begin position="1"/>
        <end position="20"/>
    </location>
</feature>
<comment type="caution">
    <text evidence="3">The sequence shown here is derived from an EMBL/GenBank/DDBJ whole genome shotgun (WGS) entry which is preliminary data.</text>
</comment>
<dbReference type="InterPro" id="IPR046341">
    <property type="entry name" value="SET_dom_sf"/>
</dbReference>
<gene>
    <name evidence="3" type="ORF">CWO07_25080</name>
</gene>
<dbReference type="Proteomes" id="UP000244197">
    <property type="component" value="Unassembled WGS sequence"/>
</dbReference>
<dbReference type="SUPFAM" id="SSF82199">
    <property type="entry name" value="SET domain"/>
    <property type="match status" value="1"/>
</dbReference>